<organism evidence="1 2">
    <name type="scientific">Arctium lappa</name>
    <name type="common">Greater burdock</name>
    <name type="synonym">Lappa major</name>
    <dbReference type="NCBI Taxonomy" id="4217"/>
    <lineage>
        <taxon>Eukaryota</taxon>
        <taxon>Viridiplantae</taxon>
        <taxon>Streptophyta</taxon>
        <taxon>Embryophyta</taxon>
        <taxon>Tracheophyta</taxon>
        <taxon>Spermatophyta</taxon>
        <taxon>Magnoliopsida</taxon>
        <taxon>eudicotyledons</taxon>
        <taxon>Gunneridae</taxon>
        <taxon>Pentapetalae</taxon>
        <taxon>asterids</taxon>
        <taxon>campanulids</taxon>
        <taxon>Asterales</taxon>
        <taxon>Asteraceae</taxon>
        <taxon>Carduoideae</taxon>
        <taxon>Cardueae</taxon>
        <taxon>Arctiinae</taxon>
        <taxon>Arctium</taxon>
    </lineage>
</organism>
<keyword evidence="2" id="KW-1185">Reference proteome</keyword>
<comment type="caution">
    <text evidence="1">The sequence shown here is derived from an EMBL/GenBank/DDBJ whole genome shotgun (WGS) entry which is preliminary data.</text>
</comment>
<reference evidence="2" key="1">
    <citation type="journal article" date="2022" name="Mol. Ecol. Resour.">
        <title>The genomes of chicory, endive, great burdock and yacon provide insights into Asteraceae palaeo-polyploidization history and plant inulin production.</title>
        <authorList>
            <person name="Fan W."/>
            <person name="Wang S."/>
            <person name="Wang H."/>
            <person name="Wang A."/>
            <person name="Jiang F."/>
            <person name="Liu H."/>
            <person name="Zhao H."/>
            <person name="Xu D."/>
            <person name="Zhang Y."/>
        </authorList>
    </citation>
    <scope>NUCLEOTIDE SEQUENCE [LARGE SCALE GENOMIC DNA]</scope>
    <source>
        <strain evidence="2">cv. Niubang</strain>
    </source>
</reference>
<sequence length="935" mass="105341">MEQKLLSSLEQIFRNQTKISLKPFSIARSLILNPSTSDQTISSILRTLETLSTATTNPKFDLLNFITLLCEISIVHRHFAPIITTILRSLCLHCPSIPPRAAGLALSTLVSIAPASDLDPAFSEGLFLSLCFGPCVTVRQRLLTDAEKFRVRPSVLLTVLLGFTKDPYPYVRMAALDGLIGFCKWIVVNDQVMVEGCYLRAVELLLDTEECVRCSAVHVVSEWGKWLVANSVDKSKRDRSDVLYIQLCSMVRDMSVKVRIEAFNALGKAGMASEYILMQTLSKKVLPITKEKMLSGQLSGKLLSLPASNAAGAFVHGLEDEFFEVRSSACYALRMPAILSADFAAGALGLLMDVLNDDSTVVRLQALETMHHMAVFGHLKVQEMHMHMFLGTLVDMNSSIRFTARKVLRLTELHDLPMFKLTADSLIQSLETYPQDESDVLSLIFDIGRSHGSFAVSITKENFSEMEPSSESTWDFNSSKTAARLVLAISAPLSHGKQQQLHSIPSIIYSYAVTMLGRISNCLTEVMNQDTLLAYLSHCSRSTGVNPIDFVKMVEDDLPTEINGRITRCVRLDMVDKSDGGSEIQSQGLLEPSQIAAVPHVADNCVKFILVNIGGIWHMTKFGCISEVLMTLRSWKEELATFITDPRQSYSVLMFTLQYLHLVKLLSKAWWHVMCPIDFIYNEAGNLGYIFQKLESTLRELRYRFIGLSKEEELHIHELMLVACTLRLSIFDGSFHESTLTKLYSTKSRVMLLYEDCSIEPSRFVSELIKVLQKNGTCDIFRFRESLEFFSLKQLVFCGSFRYMKAEVDIGDNDWLNPLPFVAGLPVGLPLKIRLHNTPIETKLWLKMTMSKDLNQYVFVDLKLFDGSDETREFTFIAPFCRTPKVNSFILRLSIGMECLPEEIDYFRGRGGPKNELVYLCKEKEVFLSMVVKQC</sequence>
<gene>
    <name evidence="1" type="ORF">L6452_41915</name>
</gene>
<name>A0ACB8XGD1_ARCLA</name>
<evidence type="ECO:0000313" key="2">
    <source>
        <dbReference type="Proteomes" id="UP001055879"/>
    </source>
</evidence>
<dbReference type="EMBL" id="CM042063">
    <property type="protein sequence ID" value="KAI3666875.1"/>
    <property type="molecule type" value="Genomic_DNA"/>
</dbReference>
<accession>A0ACB8XGD1</accession>
<proteinExistence type="predicted"/>
<protein>
    <submittedName>
        <fullName evidence="1">Uncharacterized protein</fullName>
    </submittedName>
</protein>
<evidence type="ECO:0000313" key="1">
    <source>
        <dbReference type="EMBL" id="KAI3666875.1"/>
    </source>
</evidence>
<dbReference type="Proteomes" id="UP001055879">
    <property type="component" value="Linkage Group LG17"/>
</dbReference>
<reference evidence="1 2" key="2">
    <citation type="journal article" date="2022" name="Mol. Ecol. Resour.">
        <title>The genomes of chicory, endive, great burdock and yacon provide insights into Asteraceae paleo-polyploidization history and plant inulin production.</title>
        <authorList>
            <person name="Fan W."/>
            <person name="Wang S."/>
            <person name="Wang H."/>
            <person name="Wang A."/>
            <person name="Jiang F."/>
            <person name="Liu H."/>
            <person name="Zhao H."/>
            <person name="Xu D."/>
            <person name="Zhang Y."/>
        </authorList>
    </citation>
    <scope>NUCLEOTIDE SEQUENCE [LARGE SCALE GENOMIC DNA]</scope>
    <source>
        <strain evidence="2">cv. Niubang</strain>
    </source>
</reference>